<name>A0A2W2E4K6_9ACTN</name>
<evidence type="ECO:0000259" key="1">
    <source>
        <dbReference type="Pfam" id="PF13592"/>
    </source>
</evidence>
<keyword evidence="3" id="KW-1185">Reference proteome</keyword>
<organism evidence="2 3">
    <name type="scientific">Micromonospora craterilacus</name>
    <dbReference type="NCBI Taxonomy" id="1655439"/>
    <lineage>
        <taxon>Bacteria</taxon>
        <taxon>Bacillati</taxon>
        <taxon>Actinomycetota</taxon>
        <taxon>Actinomycetes</taxon>
        <taxon>Micromonosporales</taxon>
        <taxon>Micromonosporaceae</taxon>
        <taxon>Micromonospora</taxon>
    </lineage>
</organism>
<dbReference type="EMBL" id="POTY01000218">
    <property type="protein sequence ID" value="PZG12135.1"/>
    <property type="molecule type" value="Genomic_DNA"/>
</dbReference>
<dbReference type="AlphaFoldDB" id="A0A2W2E4K6"/>
<feature type="non-terminal residue" evidence="2">
    <location>
        <position position="1"/>
    </location>
</feature>
<comment type="caution">
    <text evidence="2">The sequence shown here is derived from an EMBL/GenBank/DDBJ whole genome shotgun (WGS) entry which is preliminary data.</text>
</comment>
<dbReference type="Proteomes" id="UP000248924">
    <property type="component" value="Unassembled WGS sequence"/>
</dbReference>
<dbReference type="Pfam" id="PF13592">
    <property type="entry name" value="HTH_33"/>
    <property type="match status" value="1"/>
</dbReference>
<protein>
    <submittedName>
        <fullName evidence="2">DNA-binding protein</fullName>
    </submittedName>
</protein>
<evidence type="ECO:0000313" key="3">
    <source>
        <dbReference type="Proteomes" id="UP000248924"/>
    </source>
</evidence>
<sequence>LASTGPGGNLSRLSPDQLLRLRAELDLGPAAHGWIEDQRWTLARVATLIGRLFYVSYTLRGVSYLLHRMGYTPQVPKHRAVQRDEDKVADWRATTWAKVRG</sequence>
<reference evidence="2 3" key="1">
    <citation type="submission" date="2018-01" db="EMBL/GenBank/DDBJ databases">
        <title>Draft genome sequence of Jishengella sp. NA12.</title>
        <authorList>
            <person name="Sahin N."/>
            <person name="Ay H."/>
            <person name="Saygin H."/>
        </authorList>
    </citation>
    <scope>NUCLEOTIDE SEQUENCE [LARGE SCALE GENOMIC DNA]</scope>
    <source>
        <strain evidence="2 3">NA12</strain>
    </source>
</reference>
<dbReference type="RefSeq" id="WP_146605853.1">
    <property type="nucleotide sequence ID" value="NZ_POTY01000218.1"/>
</dbReference>
<keyword evidence="2" id="KW-0238">DNA-binding</keyword>
<evidence type="ECO:0000313" key="2">
    <source>
        <dbReference type="EMBL" id="PZG12135.1"/>
    </source>
</evidence>
<feature type="domain" description="Winged helix-turn helix" evidence="1">
    <location>
        <begin position="36"/>
        <end position="94"/>
    </location>
</feature>
<gene>
    <name evidence="2" type="ORF">C1I95_26475</name>
</gene>
<dbReference type="GO" id="GO:0003677">
    <property type="term" value="F:DNA binding"/>
    <property type="evidence" value="ECO:0007669"/>
    <property type="project" value="UniProtKB-KW"/>
</dbReference>
<accession>A0A2W2E4K6</accession>
<dbReference type="InterPro" id="IPR025959">
    <property type="entry name" value="Winged_HTH_dom"/>
</dbReference>
<proteinExistence type="predicted"/>